<evidence type="ECO:0000313" key="2">
    <source>
        <dbReference type="Proteomes" id="UP000223976"/>
    </source>
</evidence>
<sequence length="110" mass="12642">MPQDSFMSNLNPIEPALTHQELHVRFIRAFTPPLGGEVHDRSVVAEVKGIGEELMTLSNIVTGVEFTLPLNVFRFIPRVNETLLIDRVHHRIMAQVHPSRKEYVRLEMMV</sequence>
<proteinExistence type="predicted"/>
<organism evidence="1 2">
    <name type="scientific">Enterobacteria phage SEGD1</name>
    <dbReference type="NCBI Taxonomy" id="1805456"/>
    <lineage>
        <taxon>Viruses</taxon>
        <taxon>Duplodnaviria</taxon>
        <taxon>Heunggongvirae</taxon>
        <taxon>Uroviricota</taxon>
        <taxon>Caudoviricetes</taxon>
        <taxon>Chimalliviridae</taxon>
        <taxon>Seoulvirus</taxon>
        <taxon>Seoulvirus SPN3US</taxon>
    </lineage>
</organism>
<name>A0A142IIH4_9CAUD</name>
<dbReference type="EMBL" id="KU726251">
    <property type="protein sequence ID" value="AMR59762.1"/>
    <property type="molecule type" value="Genomic_DNA"/>
</dbReference>
<evidence type="ECO:0000313" key="1">
    <source>
        <dbReference type="EMBL" id="AMR59762.1"/>
    </source>
</evidence>
<dbReference type="Proteomes" id="UP000223976">
    <property type="component" value="Segment"/>
</dbReference>
<gene>
    <name evidence="1" type="ORF">SEGD1_115</name>
</gene>
<accession>A0A142IIH4</accession>
<reference evidence="1 2" key="1">
    <citation type="submission" date="2016-02" db="EMBL/GenBank/DDBJ databases">
        <title>Complete genome sequence of a polyvalent bacteriophage, SEGD1, simultaneously inhibiting both Salmonella enterica and Escherichia coli O157:H7.</title>
        <authorList>
            <person name="Fan J."/>
            <person name="Ma J."/>
        </authorList>
    </citation>
    <scope>NUCLEOTIDE SEQUENCE [LARGE SCALE GENOMIC DNA]</scope>
</reference>
<protein>
    <submittedName>
        <fullName evidence="1">Uncharacterized protein</fullName>
    </submittedName>
</protein>